<dbReference type="Pfam" id="PF12680">
    <property type="entry name" value="SnoaL_2"/>
    <property type="match status" value="1"/>
</dbReference>
<reference evidence="2 3" key="1">
    <citation type="journal article" date="2019" name="Int. J. Syst. Evol. Microbiol.">
        <title>The Global Catalogue of Microorganisms (GCM) 10K type strain sequencing project: providing services to taxonomists for standard genome sequencing and annotation.</title>
        <authorList>
            <consortium name="The Broad Institute Genomics Platform"/>
            <consortium name="The Broad Institute Genome Sequencing Center for Infectious Disease"/>
            <person name="Wu L."/>
            <person name="Ma J."/>
        </authorList>
    </citation>
    <scope>NUCLEOTIDE SEQUENCE [LARGE SCALE GENOMIC DNA]</scope>
    <source>
        <strain evidence="2 3">JCM 14942</strain>
    </source>
</reference>
<accession>A0ABN2BX06</accession>
<organism evidence="2 3">
    <name type="scientific">Nocardioides humi</name>
    <dbReference type="NCBI Taxonomy" id="449461"/>
    <lineage>
        <taxon>Bacteria</taxon>
        <taxon>Bacillati</taxon>
        <taxon>Actinomycetota</taxon>
        <taxon>Actinomycetes</taxon>
        <taxon>Propionibacteriales</taxon>
        <taxon>Nocardioidaceae</taxon>
        <taxon>Nocardioides</taxon>
    </lineage>
</organism>
<gene>
    <name evidence="2" type="ORF">GCM10009788_58620</name>
</gene>
<dbReference type="Gene3D" id="3.10.450.50">
    <property type="match status" value="1"/>
</dbReference>
<proteinExistence type="predicted"/>
<evidence type="ECO:0000313" key="2">
    <source>
        <dbReference type="EMBL" id="GAA1549019.1"/>
    </source>
</evidence>
<dbReference type="EMBL" id="BAAAOR010000052">
    <property type="protein sequence ID" value="GAA1549019.1"/>
    <property type="molecule type" value="Genomic_DNA"/>
</dbReference>
<dbReference type="InterPro" id="IPR032710">
    <property type="entry name" value="NTF2-like_dom_sf"/>
</dbReference>
<sequence>MSEENVAVVQAFADAFNRGDLPGALALLADDGVVDEAGGMQHSGVFTGGAKGFASLVEIMTTNLDATIDECELLDAGDTVVSKMVLTFSSKHTSRSTRQRVTELYTVKNGKITFLDSYYKNPAAVLAVQTEAE</sequence>
<evidence type="ECO:0000259" key="1">
    <source>
        <dbReference type="Pfam" id="PF12680"/>
    </source>
</evidence>
<comment type="caution">
    <text evidence="2">The sequence shown here is derived from an EMBL/GenBank/DDBJ whole genome shotgun (WGS) entry which is preliminary data.</text>
</comment>
<dbReference type="Proteomes" id="UP001500842">
    <property type="component" value="Unassembled WGS sequence"/>
</dbReference>
<keyword evidence="3" id="KW-1185">Reference proteome</keyword>
<protein>
    <recommendedName>
        <fullName evidence="1">SnoaL-like domain-containing protein</fullName>
    </recommendedName>
</protein>
<name>A0ABN2BX06_9ACTN</name>
<dbReference type="SUPFAM" id="SSF54427">
    <property type="entry name" value="NTF2-like"/>
    <property type="match status" value="1"/>
</dbReference>
<evidence type="ECO:0000313" key="3">
    <source>
        <dbReference type="Proteomes" id="UP001500842"/>
    </source>
</evidence>
<dbReference type="InterPro" id="IPR037401">
    <property type="entry name" value="SnoaL-like"/>
</dbReference>
<dbReference type="RefSeq" id="WP_141004821.1">
    <property type="nucleotide sequence ID" value="NZ_BAAAOR010000052.1"/>
</dbReference>
<feature type="domain" description="SnoaL-like" evidence="1">
    <location>
        <begin position="9"/>
        <end position="113"/>
    </location>
</feature>